<dbReference type="AlphaFoldDB" id="X0TZP4"/>
<dbReference type="PANTHER" id="PTHR42895:SF1">
    <property type="entry name" value="IRON-SULFUR CLUSTER PROTEIN"/>
    <property type="match status" value="1"/>
</dbReference>
<feature type="domain" description="4Fe-4S ferredoxin-type" evidence="1">
    <location>
        <begin position="35"/>
        <end position="64"/>
    </location>
</feature>
<dbReference type="PANTHER" id="PTHR42895">
    <property type="entry name" value="IRON-SULFUR CLUSTER-BINDING PROTEIN-RELATED"/>
    <property type="match status" value="1"/>
</dbReference>
<protein>
    <recommendedName>
        <fullName evidence="1">4Fe-4S ferredoxin-type domain-containing protein</fullName>
    </recommendedName>
</protein>
<organism evidence="2">
    <name type="scientific">marine sediment metagenome</name>
    <dbReference type="NCBI Taxonomy" id="412755"/>
    <lineage>
        <taxon>unclassified sequences</taxon>
        <taxon>metagenomes</taxon>
        <taxon>ecological metagenomes</taxon>
    </lineage>
</organism>
<dbReference type="InterPro" id="IPR017896">
    <property type="entry name" value="4Fe4S_Fe-S-bd"/>
</dbReference>
<sequence>MTLRNIVKIDEEKCDGCGQCVNACAEGAIKIVDGKAKLVSEIYCDGLGACIGHCPQDAITIEKQEAAEFDEEATKAHLAKEKESQKQADFVCPGMMAQKLREKGQTTDSTAEVLSQLSQWPVQLKLVSPSAPYFDNADLLLVADCVPFAMGDFHNRFLKDNSIAVGCPKLDDAEFYIEKLAAILKANKLNSLTVIHMEVPCCSGLTQIARQAITKNKIEMSFEDVTIDLQG</sequence>
<evidence type="ECO:0000313" key="2">
    <source>
        <dbReference type="EMBL" id="GAF81635.1"/>
    </source>
</evidence>
<dbReference type="InterPro" id="IPR052911">
    <property type="entry name" value="Corrinoid_activation_enz"/>
</dbReference>
<gene>
    <name evidence="2" type="ORF">S01H1_16413</name>
</gene>
<evidence type="ECO:0000259" key="1">
    <source>
        <dbReference type="PROSITE" id="PS51379"/>
    </source>
</evidence>
<proteinExistence type="predicted"/>
<name>X0TZP4_9ZZZZ</name>
<reference evidence="2" key="1">
    <citation type="journal article" date="2014" name="Front. Microbiol.">
        <title>High frequency of phylogenetically diverse reductive dehalogenase-homologous genes in deep subseafloor sedimentary metagenomes.</title>
        <authorList>
            <person name="Kawai M."/>
            <person name="Futagami T."/>
            <person name="Toyoda A."/>
            <person name="Takaki Y."/>
            <person name="Nishi S."/>
            <person name="Hori S."/>
            <person name="Arai W."/>
            <person name="Tsubouchi T."/>
            <person name="Morono Y."/>
            <person name="Uchiyama I."/>
            <person name="Ito T."/>
            <person name="Fujiyama A."/>
            <person name="Inagaki F."/>
            <person name="Takami H."/>
        </authorList>
    </citation>
    <scope>NUCLEOTIDE SEQUENCE</scope>
    <source>
        <strain evidence="2">Expedition CK06-06</strain>
    </source>
</reference>
<dbReference type="EMBL" id="BARS01008635">
    <property type="protein sequence ID" value="GAF81635.1"/>
    <property type="molecule type" value="Genomic_DNA"/>
</dbReference>
<dbReference type="Pfam" id="PF12837">
    <property type="entry name" value="Fer4_6"/>
    <property type="match status" value="1"/>
</dbReference>
<dbReference type="PROSITE" id="PS51379">
    <property type="entry name" value="4FE4S_FER_2"/>
    <property type="match status" value="2"/>
</dbReference>
<feature type="domain" description="4Fe-4S ferredoxin-type" evidence="1">
    <location>
        <begin position="5"/>
        <end position="34"/>
    </location>
</feature>
<accession>X0TZP4</accession>
<dbReference type="SUPFAM" id="SSF54862">
    <property type="entry name" value="4Fe-4S ferredoxins"/>
    <property type="match status" value="1"/>
</dbReference>
<comment type="caution">
    <text evidence="2">The sequence shown here is derived from an EMBL/GenBank/DDBJ whole genome shotgun (WGS) entry which is preliminary data.</text>
</comment>
<feature type="non-terminal residue" evidence="2">
    <location>
        <position position="231"/>
    </location>
</feature>
<dbReference type="Gene3D" id="3.30.70.20">
    <property type="match status" value="1"/>
</dbReference>